<feature type="compositionally biased region" description="Basic and acidic residues" evidence="1">
    <location>
        <begin position="177"/>
        <end position="186"/>
    </location>
</feature>
<feature type="compositionally biased region" description="Gly residues" evidence="1">
    <location>
        <begin position="154"/>
        <end position="163"/>
    </location>
</feature>
<accession>A0A9P4P387</accession>
<keyword evidence="3" id="KW-1185">Reference proteome</keyword>
<evidence type="ECO:0000256" key="1">
    <source>
        <dbReference type="SAM" id="MobiDB-lite"/>
    </source>
</evidence>
<dbReference type="EMBL" id="MU007010">
    <property type="protein sequence ID" value="KAF2436457.1"/>
    <property type="molecule type" value="Genomic_DNA"/>
</dbReference>
<comment type="caution">
    <text evidence="2">The sequence shown here is derived from an EMBL/GenBank/DDBJ whole genome shotgun (WGS) entry which is preliminary data.</text>
</comment>
<feature type="region of interest" description="Disordered" evidence="1">
    <location>
        <begin position="110"/>
        <end position="186"/>
    </location>
</feature>
<sequence length="186" mass="20301">MCIHKFYIFVNCGHNFFAPGALLPCPDATFPSLPPSQHYRLSRKSTTLQTHTPTSTTCTPTAHPYRTIRIRHGLCLDCEVRRKYLLAQAEQDVLNVVTVDESKWRVQYASEKKRGGGKGKGNEGSWLDWGEPAEQSMGSAEMVAAVQRQRAKGGRVGFSGEGDGSPSSPGMPSSSRAGERKSGRSS</sequence>
<evidence type="ECO:0000313" key="2">
    <source>
        <dbReference type="EMBL" id="KAF2436457.1"/>
    </source>
</evidence>
<evidence type="ECO:0000313" key="3">
    <source>
        <dbReference type="Proteomes" id="UP000800235"/>
    </source>
</evidence>
<feature type="compositionally biased region" description="Low complexity" evidence="1">
    <location>
        <begin position="164"/>
        <end position="175"/>
    </location>
</feature>
<gene>
    <name evidence="2" type="ORF">EJ08DRAFT_691623</name>
</gene>
<name>A0A9P4P387_9PEZI</name>
<dbReference type="Proteomes" id="UP000800235">
    <property type="component" value="Unassembled WGS sequence"/>
</dbReference>
<dbReference type="AlphaFoldDB" id="A0A9P4P387"/>
<organism evidence="2 3">
    <name type="scientific">Tothia fuscella</name>
    <dbReference type="NCBI Taxonomy" id="1048955"/>
    <lineage>
        <taxon>Eukaryota</taxon>
        <taxon>Fungi</taxon>
        <taxon>Dikarya</taxon>
        <taxon>Ascomycota</taxon>
        <taxon>Pezizomycotina</taxon>
        <taxon>Dothideomycetes</taxon>
        <taxon>Pleosporomycetidae</taxon>
        <taxon>Venturiales</taxon>
        <taxon>Cylindrosympodiaceae</taxon>
        <taxon>Tothia</taxon>
    </lineage>
</organism>
<protein>
    <submittedName>
        <fullName evidence="2">Uncharacterized protein</fullName>
    </submittedName>
</protein>
<reference evidence="2" key="1">
    <citation type="journal article" date="2020" name="Stud. Mycol.">
        <title>101 Dothideomycetes genomes: a test case for predicting lifestyles and emergence of pathogens.</title>
        <authorList>
            <person name="Haridas S."/>
            <person name="Albert R."/>
            <person name="Binder M."/>
            <person name="Bloem J."/>
            <person name="Labutti K."/>
            <person name="Salamov A."/>
            <person name="Andreopoulos B."/>
            <person name="Baker S."/>
            <person name="Barry K."/>
            <person name="Bills G."/>
            <person name="Bluhm B."/>
            <person name="Cannon C."/>
            <person name="Castanera R."/>
            <person name="Culley D."/>
            <person name="Daum C."/>
            <person name="Ezra D."/>
            <person name="Gonzalez J."/>
            <person name="Henrissat B."/>
            <person name="Kuo A."/>
            <person name="Liang C."/>
            <person name="Lipzen A."/>
            <person name="Lutzoni F."/>
            <person name="Magnuson J."/>
            <person name="Mondo S."/>
            <person name="Nolan M."/>
            <person name="Ohm R."/>
            <person name="Pangilinan J."/>
            <person name="Park H.-J."/>
            <person name="Ramirez L."/>
            <person name="Alfaro M."/>
            <person name="Sun H."/>
            <person name="Tritt A."/>
            <person name="Yoshinaga Y."/>
            <person name="Zwiers L.-H."/>
            <person name="Turgeon B."/>
            <person name="Goodwin S."/>
            <person name="Spatafora J."/>
            <person name="Crous P."/>
            <person name="Grigoriev I."/>
        </authorList>
    </citation>
    <scope>NUCLEOTIDE SEQUENCE</scope>
    <source>
        <strain evidence="2">CBS 130266</strain>
    </source>
</reference>
<proteinExistence type="predicted"/>